<dbReference type="EMBL" id="JBHXCV010000003">
    <property type="protein sequence ID" value="MFD6793142.1"/>
    <property type="molecule type" value="Genomic_DNA"/>
</dbReference>
<comment type="caution">
    <text evidence="2">The sequence shown here is derived from an EMBL/GenBank/DDBJ whole genome shotgun (WGS) entry which is preliminary data.</text>
</comment>
<evidence type="ECO:0000313" key="3">
    <source>
        <dbReference type="Proteomes" id="UP001598673"/>
    </source>
</evidence>
<accession>A0ABW6G1S1</accession>
<dbReference type="GO" id="GO:0005524">
    <property type="term" value="F:ATP binding"/>
    <property type="evidence" value="ECO:0007669"/>
    <property type="project" value="UniProtKB-KW"/>
</dbReference>
<dbReference type="InterPro" id="IPR027417">
    <property type="entry name" value="P-loop_NTPase"/>
</dbReference>
<protein>
    <submittedName>
        <fullName evidence="2">ABC transporter ATP-binding protein</fullName>
    </submittedName>
</protein>
<feature type="compositionally biased region" description="Acidic residues" evidence="1">
    <location>
        <begin position="64"/>
        <end position="80"/>
    </location>
</feature>
<keyword evidence="2" id="KW-0547">Nucleotide-binding</keyword>
<evidence type="ECO:0000256" key="1">
    <source>
        <dbReference type="SAM" id="MobiDB-lite"/>
    </source>
</evidence>
<dbReference type="Gene3D" id="3.40.50.300">
    <property type="entry name" value="P-loop containing nucleotide triphosphate hydrolases"/>
    <property type="match status" value="1"/>
</dbReference>
<keyword evidence="3" id="KW-1185">Reference proteome</keyword>
<sequence length="305" mass="31326">MQLIADRVGIDGPHGPLVPQTSLTVASGELVIVKGEPGTGISAFGLALAGRLRPSTGTVTVHDDTDEPATPDDSPADESPTDIPGDEQGNPGDAGNGVVALPEDAEPGDAPTDDAVDTADTDAADTDAVDGGADTGEETGRRAGRSADSPITAPGAVAARVAVVDAPGVSEPDDALPLRVVVGEELALAGRPANKAAVSRWLTDHDAAPYADSRFEHLDADLRTRLLTTLAASRKGVRMLVLDRPDRHTSEIDSWLRVAREHAERGLAVVVLAATATDSALPAGPVRIGRVDRPDPARPLPEAHS</sequence>
<evidence type="ECO:0000313" key="2">
    <source>
        <dbReference type="EMBL" id="MFD6793142.1"/>
    </source>
</evidence>
<proteinExistence type="predicted"/>
<organism evidence="2 3">
    <name type="scientific">Prauserella salsuginis</name>
    <dbReference type="NCBI Taxonomy" id="387889"/>
    <lineage>
        <taxon>Bacteria</taxon>
        <taxon>Bacillati</taxon>
        <taxon>Actinomycetota</taxon>
        <taxon>Actinomycetes</taxon>
        <taxon>Pseudonocardiales</taxon>
        <taxon>Pseudonocardiaceae</taxon>
        <taxon>Prauserella</taxon>
        <taxon>Prauserella salsuginis group</taxon>
    </lineage>
</organism>
<name>A0ABW6G1S1_9PSEU</name>
<feature type="compositionally biased region" description="Acidic residues" evidence="1">
    <location>
        <begin position="103"/>
        <end position="128"/>
    </location>
</feature>
<dbReference type="SUPFAM" id="SSF52540">
    <property type="entry name" value="P-loop containing nucleoside triphosphate hydrolases"/>
    <property type="match status" value="1"/>
</dbReference>
<keyword evidence="2" id="KW-0067">ATP-binding</keyword>
<dbReference type="RefSeq" id="WP_372497760.1">
    <property type="nucleotide sequence ID" value="NZ_JANBBF010000012.1"/>
</dbReference>
<feature type="compositionally biased region" description="Basic and acidic residues" evidence="1">
    <location>
        <begin position="289"/>
        <end position="305"/>
    </location>
</feature>
<reference evidence="2 3" key="1">
    <citation type="submission" date="2024-09" db="EMBL/GenBank/DDBJ databases">
        <title>The Natural Products Discovery Center: Release of the First 8490 Sequenced Strains for Exploring Actinobacteria Biosynthetic Diversity.</title>
        <authorList>
            <person name="Kalkreuter E."/>
            <person name="Kautsar S.A."/>
            <person name="Yang D."/>
            <person name="Bader C.D."/>
            <person name="Teijaro C.N."/>
            <person name="Fluegel L."/>
            <person name="Davis C.M."/>
            <person name="Simpson J.R."/>
            <person name="Lauterbach L."/>
            <person name="Steele A.D."/>
            <person name="Gui C."/>
            <person name="Meng S."/>
            <person name="Li G."/>
            <person name="Viehrig K."/>
            <person name="Ye F."/>
            <person name="Su P."/>
            <person name="Kiefer A.F."/>
            <person name="Nichols A."/>
            <person name="Cepeda A.J."/>
            <person name="Yan W."/>
            <person name="Fan B."/>
            <person name="Jiang Y."/>
            <person name="Adhikari A."/>
            <person name="Zheng C.-J."/>
            <person name="Schuster L."/>
            <person name="Cowan T.M."/>
            <person name="Smanski M.J."/>
            <person name="Chevrette M.G."/>
            <person name="De Carvalho L.P.S."/>
            <person name="Shen B."/>
        </authorList>
    </citation>
    <scope>NUCLEOTIDE SEQUENCE [LARGE SCALE GENOMIC DNA]</scope>
    <source>
        <strain evidence="2 3">NPDC060353</strain>
    </source>
</reference>
<feature type="region of interest" description="Disordered" evidence="1">
    <location>
        <begin position="57"/>
        <end position="151"/>
    </location>
</feature>
<gene>
    <name evidence="2" type="ORF">ACFWGY_07375</name>
</gene>
<dbReference type="CDD" id="cd00267">
    <property type="entry name" value="ABC_ATPase"/>
    <property type="match status" value="1"/>
</dbReference>
<dbReference type="Proteomes" id="UP001598673">
    <property type="component" value="Unassembled WGS sequence"/>
</dbReference>
<feature type="region of interest" description="Disordered" evidence="1">
    <location>
        <begin position="283"/>
        <end position="305"/>
    </location>
</feature>